<evidence type="ECO:0000313" key="2">
    <source>
        <dbReference type="Proteomes" id="UP000601435"/>
    </source>
</evidence>
<organism evidence="1 2">
    <name type="scientific">Symbiodinium necroappetens</name>
    <dbReference type="NCBI Taxonomy" id="1628268"/>
    <lineage>
        <taxon>Eukaryota</taxon>
        <taxon>Sar</taxon>
        <taxon>Alveolata</taxon>
        <taxon>Dinophyceae</taxon>
        <taxon>Suessiales</taxon>
        <taxon>Symbiodiniaceae</taxon>
        <taxon>Symbiodinium</taxon>
    </lineage>
</organism>
<dbReference type="Proteomes" id="UP000601435">
    <property type="component" value="Unassembled WGS sequence"/>
</dbReference>
<evidence type="ECO:0000313" key="1">
    <source>
        <dbReference type="EMBL" id="CAE7842970.1"/>
    </source>
</evidence>
<reference evidence="1" key="1">
    <citation type="submission" date="2021-02" db="EMBL/GenBank/DDBJ databases">
        <authorList>
            <person name="Dougan E. K."/>
            <person name="Rhodes N."/>
            <person name="Thang M."/>
            <person name="Chan C."/>
        </authorList>
    </citation>
    <scope>NUCLEOTIDE SEQUENCE</scope>
</reference>
<feature type="non-terminal residue" evidence="1">
    <location>
        <position position="1"/>
    </location>
</feature>
<accession>A0A812ZW04</accession>
<proteinExistence type="predicted"/>
<protein>
    <submittedName>
        <fullName evidence="1">Uncharacterized protein</fullName>
    </submittedName>
</protein>
<dbReference type="AlphaFoldDB" id="A0A812ZW04"/>
<name>A0A812ZW04_9DINO</name>
<feature type="non-terminal residue" evidence="1">
    <location>
        <position position="151"/>
    </location>
</feature>
<gene>
    <name evidence="1" type="ORF">SNEC2469_LOCUS25643</name>
</gene>
<sequence>DDALGGSRSGEILFYCSRVASVDLSAFDASRCSADARRTAAAFAEEIGKGFHTCSELSAARAQAPSQDAGLDLSVLAEVAGTAAAEEWQQQEERAAPLLQFLREILFQLMQGLGFRLRIVAVTWVRNYADHPGDSHGDGDGSSRTLCAASV</sequence>
<dbReference type="EMBL" id="CAJNJA010050879">
    <property type="protein sequence ID" value="CAE7842970.1"/>
    <property type="molecule type" value="Genomic_DNA"/>
</dbReference>
<keyword evidence="2" id="KW-1185">Reference proteome</keyword>
<dbReference type="OrthoDB" id="448550at2759"/>
<comment type="caution">
    <text evidence="1">The sequence shown here is derived from an EMBL/GenBank/DDBJ whole genome shotgun (WGS) entry which is preliminary data.</text>
</comment>